<keyword evidence="2 6" id="KW-0479">Metal-binding</keyword>
<dbReference type="PANTHER" id="PTHR36923:SF3">
    <property type="entry name" value="FERREDOXIN"/>
    <property type="match status" value="1"/>
</dbReference>
<evidence type="ECO:0000256" key="5">
    <source>
        <dbReference type="ARBA" id="ARBA00023014"/>
    </source>
</evidence>
<evidence type="ECO:0000259" key="7">
    <source>
        <dbReference type="PROSITE" id="PS51379"/>
    </source>
</evidence>
<dbReference type="Pfam" id="PF13370">
    <property type="entry name" value="Fer4_13"/>
    <property type="match status" value="1"/>
</dbReference>
<organism evidence="8 9">
    <name type="scientific">Candidatus Woykebacteria bacterium RIFCSPHIGHO2_02_FULL_43_16b</name>
    <dbReference type="NCBI Taxonomy" id="1802601"/>
    <lineage>
        <taxon>Bacteria</taxon>
        <taxon>Candidatus Woykeibacteriota</taxon>
    </lineage>
</organism>
<gene>
    <name evidence="8" type="ORF">A3J50_00245</name>
</gene>
<dbReference type="Gene3D" id="3.30.70.20">
    <property type="match status" value="1"/>
</dbReference>
<evidence type="ECO:0000256" key="3">
    <source>
        <dbReference type="ARBA" id="ARBA00022982"/>
    </source>
</evidence>
<dbReference type="InterPro" id="IPR001080">
    <property type="entry name" value="3Fe4S_ferredoxin"/>
</dbReference>
<dbReference type="PANTHER" id="PTHR36923">
    <property type="entry name" value="FERREDOXIN"/>
    <property type="match status" value="1"/>
</dbReference>
<dbReference type="Proteomes" id="UP000177821">
    <property type="component" value="Unassembled WGS sequence"/>
</dbReference>
<dbReference type="PROSITE" id="PS51379">
    <property type="entry name" value="4FE4S_FER_2"/>
    <property type="match status" value="1"/>
</dbReference>
<proteinExistence type="predicted"/>
<dbReference type="AlphaFoldDB" id="A0A1G1WPF8"/>
<dbReference type="GO" id="GO:0005506">
    <property type="term" value="F:iron ion binding"/>
    <property type="evidence" value="ECO:0007669"/>
    <property type="project" value="UniProtKB-UniRule"/>
</dbReference>
<evidence type="ECO:0000313" key="8">
    <source>
        <dbReference type="EMBL" id="OGY29628.1"/>
    </source>
</evidence>
<evidence type="ECO:0000313" key="9">
    <source>
        <dbReference type="Proteomes" id="UP000177821"/>
    </source>
</evidence>
<dbReference type="InterPro" id="IPR051269">
    <property type="entry name" value="Fe-S_cluster_ET"/>
</dbReference>
<keyword evidence="5 6" id="KW-0411">Iron-sulfur</keyword>
<protein>
    <recommendedName>
        <fullName evidence="6">Ferredoxin</fullName>
    </recommendedName>
</protein>
<evidence type="ECO:0000256" key="6">
    <source>
        <dbReference type="RuleBase" id="RU368020"/>
    </source>
</evidence>
<dbReference type="PRINTS" id="PR00352">
    <property type="entry name" value="3FE4SFRDOXIN"/>
</dbReference>
<keyword evidence="4 6" id="KW-0408">Iron</keyword>
<evidence type="ECO:0000256" key="1">
    <source>
        <dbReference type="ARBA" id="ARBA00022448"/>
    </source>
</evidence>
<sequence length="69" mass="7320">MKVIVDRNLCIGAASCVAIAPNTFRLDEENKAVVVDIKATDKDTLIAAAQSCPTLAITVIDDDGTQIYP</sequence>
<evidence type="ECO:0000256" key="2">
    <source>
        <dbReference type="ARBA" id="ARBA00022723"/>
    </source>
</evidence>
<keyword evidence="1 6" id="KW-0813">Transport</keyword>
<accession>A0A1G1WPF8</accession>
<dbReference type="GO" id="GO:0051536">
    <property type="term" value="F:iron-sulfur cluster binding"/>
    <property type="evidence" value="ECO:0007669"/>
    <property type="project" value="UniProtKB-KW"/>
</dbReference>
<feature type="domain" description="4Fe-4S ferredoxin-type" evidence="7">
    <location>
        <begin position="1"/>
        <end position="29"/>
    </location>
</feature>
<comment type="caution">
    <text evidence="8">The sequence shown here is derived from an EMBL/GenBank/DDBJ whole genome shotgun (WGS) entry which is preliminary data.</text>
</comment>
<dbReference type="SUPFAM" id="SSF54862">
    <property type="entry name" value="4Fe-4S ferredoxins"/>
    <property type="match status" value="1"/>
</dbReference>
<keyword evidence="3 6" id="KW-0249">Electron transport</keyword>
<name>A0A1G1WPF8_9BACT</name>
<dbReference type="EMBL" id="MHCX01000020">
    <property type="protein sequence ID" value="OGY29628.1"/>
    <property type="molecule type" value="Genomic_DNA"/>
</dbReference>
<reference evidence="8 9" key="1">
    <citation type="journal article" date="2016" name="Nat. Commun.">
        <title>Thousands of microbial genomes shed light on interconnected biogeochemical processes in an aquifer system.</title>
        <authorList>
            <person name="Anantharaman K."/>
            <person name="Brown C.T."/>
            <person name="Hug L.A."/>
            <person name="Sharon I."/>
            <person name="Castelle C.J."/>
            <person name="Probst A.J."/>
            <person name="Thomas B.C."/>
            <person name="Singh A."/>
            <person name="Wilkins M.J."/>
            <person name="Karaoz U."/>
            <person name="Brodie E.L."/>
            <person name="Williams K.H."/>
            <person name="Hubbard S.S."/>
            <person name="Banfield J.F."/>
        </authorList>
    </citation>
    <scope>NUCLEOTIDE SEQUENCE [LARGE SCALE GENOMIC DNA]</scope>
</reference>
<dbReference type="GO" id="GO:0009055">
    <property type="term" value="F:electron transfer activity"/>
    <property type="evidence" value="ECO:0007669"/>
    <property type="project" value="UniProtKB-UniRule"/>
</dbReference>
<evidence type="ECO:0000256" key="4">
    <source>
        <dbReference type="ARBA" id="ARBA00023004"/>
    </source>
</evidence>
<comment type="function">
    <text evidence="6">Ferredoxins are iron-sulfur proteins that transfer electrons in a wide variety of metabolic reactions.</text>
</comment>
<dbReference type="InterPro" id="IPR017896">
    <property type="entry name" value="4Fe4S_Fe-S-bd"/>
</dbReference>